<evidence type="ECO:0000256" key="25">
    <source>
        <dbReference type="ARBA" id="ARBA00023212"/>
    </source>
</evidence>
<dbReference type="InterPro" id="IPR037806">
    <property type="entry name" value="ARHGEF2_PH"/>
</dbReference>
<feature type="domain" description="DH" evidence="32">
    <location>
        <begin position="464"/>
        <end position="661"/>
    </location>
</feature>
<evidence type="ECO:0000256" key="15">
    <source>
        <dbReference type="ARBA" id="ARBA00022771"/>
    </source>
</evidence>
<dbReference type="SUPFAM" id="SSF57889">
    <property type="entry name" value="Cysteine-rich domain"/>
    <property type="match status" value="1"/>
</dbReference>
<keyword evidence="20" id="KW-0524">Neurogenesis</keyword>
<dbReference type="CDD" id="cd20877">
    <property type="entry name" value="C1_ARHGEF2"/>
    <property type="match status" value="1"/>
</dbReference>
<dbReference type="Gene3D" id="2.30.29.30">
    <property type="entry name" value="Pleckstrin-homology domain (PH domain)/Phosphotyrosine-binding domain (PTB)"/>
    <property type="match status" value="1"/>
</dbReference>
<dbReference type="SMART" id="SM00109">
    <property type="entry name" value="C1"/>
    <property type="match status" value="1"/>
</dbReference>
<evidence type="ECO:0000256" key="26">
    <source>
        <dbReference type="ARBA" id="ARBA00023306"/>
    </source>
</evidence>
<keyword evidence="21" id="KW-0965">Cell junction</keyword>
<dbReference type="SMART" id="SM00325">
    <property type="entry name" value="RhoGEF"/>
    <property type="match status" value="1"/>
</dbReference>
<dbReference type="PROSITE" id="PS50003">
    <property type="entry name" value="PH_DOMAIN"/>
    <property type="match status" value="1"/>
</dbReference>
<evidence type="ECO:0000256" key="21">
    <source>
        <dbReference type="ARBA" id="ARBA00022949"/>
    </source>
</evidence>
<evidence type="ECO:0000256" key="27">
    <source>
        <dbReference type="ARBA" id="ARBA00023329"/>
    </source>
</evidence>
<dbReference type="SUPFAM" id="SSF50729">
    <property type="entry name" value="PH domain-like"/>
    <property type="match status" value="1"/>
</dbReference>
<dbReference type="Pfam" id="PF00621">
    <property type="entry name" value="RhoGEF"/>
    <property type="match status" value="1"/>
</dbReference>
<keyword evidence="22" id="KW-0007">Acetylation</keyword>
<dbReference type="InterPro" id="IPR001849">
    <property type="entry name" value="PH_domain"/>
</dbReference>
<evidence type="ECO:0000259" key="33">
    <source>
        <dbReference type="PROSITE" id="PS50081"/>
    </source>
</evidence>
<dbReference type="InterPro" id="IPR051632">
    <property type="entry name" value="Rho_GEF"/>
</dbReference>
<keyword evidence="6" id="KW-0796">Tight junction</keyword>
<organism evidence="34 36">
    <name type="scientific">Pogona vitticeps</name>
    <name type="common">central bearded dragon</name>
    <dbReference type="NCBI Taxonomy" id="103695"/>
    <lineage>
        <taxon>Eukaryota</taxon>
        <taxon>Metazoa</taxon>
        <taxon>Chordata</taxon>
        <taxon>Craniata</taxon>
        <taxon>Vertebrata</taxon>
        <taxon>Euteleostomi</taxon>
        <taxon>Lepidosauria</taxon>
        <taxon>Squamata</taxon>
        <taxon>Bifurcata</taxon>
        <taxon>Unidentata</taxon>
        <taxon>Episquamata</taxon>
        <taxon>Toxicofera</taxon>
        <taxon>Iguania</taxon>
        <taxon>Acrodonta</taxon>
        <taxon>Agamidae</taxon>
        <taxon>Amphibolurinae</taxon>
        <taxon>Pogona</taxon>
    </lineage>
</organism>
<feature type="region of interest" description="Disordered" evidence="30">
    <location>
        <begin position="901"/>
        <end position="960"/>
    </location>
</feature>
<dbReference type="PROSITE" id="PS50010">
    <property type="entry name" value="DH_2"/>
    <property type="match status" value="1"/>
</dbReference>
<keyword evidence="17" id="KW-0221">Differentiation</keyword>
<evidence type="ECO:0000259" key="32">
    <source>
        <dbReference type="PROSITE" id="PS50010"/>
    </source>
</evidence>
<evidence type="ECO:0000256" key="29">
    <source>
        <dbReference type="SAM" id="Coils"/>
    </source>
</evidence>
<dbReference type="CDD" id="cd00160">
    <property type="entry name" value="RhoGEF"/>
    <property type="match status" value="1"/>
</dbReference>
<feature type="domain" description="Phorbol-ester/DAG-type" evidence="33">
    <location>
        <begin position="267"/>
        <end position="314"/>
    </location>
</feature>
<evidence type="ECO:0000259" key="31">
    <source>
        <dbReference type="PROSITE" id="PS50003"/>
    </source>
</evidence>
<evidence type="ECO:0000256" key="1">
    <source>
        <dbReference type="ARBA" id="ARBA00004186"/>
    </source>
</evidence>
<evidence type="ECO:0000256" key="20">
    <source>
        <dbReference type="ARBA" id="ARBA00022902"/>
    </source>
</evidence>
<dbReference type="CDD" id="cd13393">
    <property type="entry name" value="PH_ARHGEF2"/>
    <property type="match status" value="1"/>
</dbReference>
<dbReference type="Pfam" id="PF17838">
    <property type="entry name" value="PH_16"/>
    <property type="match status" value="1"/>
</dbReference>
<keyword evidence="24 29" id="KW-0175">Coiled coil</keyword>
<evidence type="ECO:0000256" key="5">
    <source>
        <dbReference type="ARBA" id="ARBA00017262"/>
    </source>
</evidence>
<evidence type="ECO:0000256" key="18">
    <source>
        <dbReference type="ARBA" id="ARBA00022833"/>
    </source>
</evidence>
<dbReference type="InterPro" id="IPR011993">
    <property type="entry name" value="PH-like_dom_sf"/>
</dbReference>
<protein>
    <recommendedName>
        <fullName evidence="5">Rho guanine nucleotide exchange factor 2</fullName>
    </recommendedName>
    <alternativeName>
        <fullName evidence="28">Guanine nucleotide exchange factor H1</fullName>
    </alternativeName>
</protein>
<keyword evidence="19" id="KW-0391">Immunity</keyword>
<evidence type="ECO:0000256" key="13">
    <source>
        <dbReference type="ARBA" id="ARBA00022701"/>
    </source>
</evidence>
<dbReference type="Gene3D" id="1.20.900.10">
    <property type="entry name" value="Dbl homology (DH) domain"/>
    <property type="match status" value="1"/>
</dbReference>
<evidence type="ECO:0000256" key="8">
    <source>
        <dbReference type="ARBA" id="ARBA00022490"/>
    </source>
</evidence>
<evidence type="ECO:0000256" key="14">
    <source>
        <dbReference type="ARBA" id="ARBA00022723"/>
    </source>
</evidence>
<dbReference type="RefSeq" id="XP_072840180.1">
    <property type="nucleotide sequence ID" value="XM_072984079.1"/>
</dbReference>
<dbReference type="PANTHER" id="PTHR13944">
    <property type="entry name" value="AGAP007712-PA"/>
    <property type="match status" value="1"/>
</dbReference>
<keyword evidence="26" id="KW-0131">Cell cycle</keyword>
<feature type="coiled-coil region" evidence="29">
    <location>
        <begin position="1048"/>
        <end position="1082"/>
    </location>
</feature>
<dbReference type="Gene3D" id="3.30.60.20">
    <property type="match status" value="1"/>
</dbReference>
<feature type="region of interest" description="Disordered" evidence="30">
    <location>
        <begin position="1155"/>
        <end position="1211"/>
    </location>
</feature>
<keyword evidence="18" id="KW-0862">Zinc</keyword>
<evidence type="ECO:0000256" key="6">
    <source>
        <dbReference type="ARBA" id="ARBA00022427"/>
    </source>
</evidence>
<evidence type="ECO:0000256" key="22">
    <source>
        <dbReference type="ARBA" id="ARBA00022990"/>
    </source>
</evidence>
<evidence type="ECO:0000256" key="9">
    <source>
        <dbReference type="ARBA" id="ARBA00022553"/>
    </source>
</evidence>
<accession>A0ABM5F451</accession>
<evidence type="ECO:0000256" key="4">
    <source>
        <dbReference type="ARBA" id="ARBA00004555"/>
    </source>
</evidence>
<evidence type="ECO:0000313" key="36">
    <source>
        <dbReference type="RefSeq" id="XP_072840180.1"/>
    </source>
</evidence>
<dbReference type="Pfam" id="PF00130">
    <property type="entry name" value="C1_1"/>
    <property type="match status" value="1"/>
</dbReference>
<dbReference type="PANTHER" id="PTHR13944:SF20">
    <property type="entry name" value="RHO GUANINE NUCLEOTIDE EXCHANGE FACTOR 2"/>
    <property type="match status" value="1"/>
</dbReference>
<dbReference type="InterPro" id="IPR046349">
    <property type="entry name" value="C1-like_sf"/>
</dbReference>
<dbReference type="Proteomes" id="UP001652642">
    <property type="component" value="Chromosome 15"/>
</dbReference>
<keyword evidence="11" id="KW-0132">Cell division</keyword>
<feature type="compositionally biased region" description="Basic and acidic residues" evidence="30">
    <location>
        <begin position="148"/>
        <end position="158"/>
    </location>
</feature>
<feature type="region of interest" description="Disordered" evidence="30">
    <location>
        <begin position="113"/>
        <end position="158"/>
    </location>
</feature>
<feature type="domain" description="PH" evidence="31">
    <location>
        <begin position="702"/>
        <end position="801"/>
    </location>
</feature>
<dbReference type="PROSITE" id="PS50081">
    <property type="entry name" value="ZF_DAG_PE_2"/>
    <property type="match status" value="1"/>
</dbReference>
<evidence type="ECO:0000256" key="3">
    <source>
        <dbReference type="ARBA" id="ARBA00004541"/>
    </source>
</evidence>
<dbReference type="SMART" id="SM00233">
    <property type="entry name" value="PH"/>
    <property type="match status" value="1"/>
</dbReference>
<evidence type="ECO:0000256" key="11">
    <source>
        <dbReference type="ARBA" id="ARBA00022618"/>
    </source>
</evidence>
<evidence type="ECO:0000313" key="34">
    <source>
        <dbReference type="Proteomes" id="UP001652642"/>
    </source>
</evidence>
<keyword evidence="27" id="KW-0968">Cytoplasmic vesicle</keyword>
<keyword evidence="16" id="KW-0498">Mitosis</keyword>
<dbReference type="InterPro" id="IPR000219">
    <property type="entry name" value="DH_dom"/>
</dbReference>
<evidence type="ECO:0000256" key="2">
    <source>
        <dbReference type="ARBA" id="ARBA00004435"/>
    </source>
</evidence>
<evidence type="ECO:0000313" key="35">
    <source>
        <dbReference type="RefSeq" id="XP_072840179.1"/>
    </source>
</evidence>
<dbReference type="GeneID" id="110083746"/>
<dbReference type="RefSeq" id="XP_072840181.1">
    <property type="nucleotide sequence ID" value="XM_072984080.1"/>
</dbReference>
<evidence type="ECO:0000256" key="16">
    <source>
        <dbReference type="ARBA" id="ARBA00022776"/>
    </source>
</evidence>
<evidence type="ECO:0000313" key="37">
    <source>
        <dbReference type="RefSeq" id="XP_072840181.1"/>
    </source>
</evidence>
<keyword evidence="15" id="KW-0863">Zinc-finger</keyword>
<evidence type="ECO:0000256" key="19">
    <source>
        <dbReference type="ARBA" id="ARBA00022859"/>
    </source>
</evidence>
<evidence type="ECO:0000256" key="7">
    <source>
        <dbReference type="ARBA" id="ARBA00022473"/>
    </source>
</evidence>
<keyword evidence="34" id="KW-1185">Reference proteome</keyword>
<dbReference type="InterPro" id="IPR035899">
    <property type="entry name" value="DBL_dom_sf"/>
</dbReference>
<gene>
    <name evidence="35 36 37" type="primary">ARHGEF2</name>
</gene>
<dbReference type="InterPro" id="IPR002219">
    <property type="entry name" value="PKC_DAG/PE"/>
</dbReference>
<evidence type="ECO:0000256" key="23">
    <source>
        <dbReference type="ARBA" id="ARBA00023034"/>
    </source>
</evidence>
<name>A0ABM5F451_9SAUR</name>
<proteinExistence type="predicted"/>
<keyword evidence="12" id="KW-0344">Guanine-nucleotide releasing factor</keyword>
<dbReference type="RefSeq" id="XP_072840179.1">
    <property type="nucleotide sequence ID" value="XM_072984078.1"/>
</dbReference>
<keyword evidence="23" id="KW-0333">Golgi apparatus</keyword>
<feature type="region of interest" description="Disordered" evidence="30">
    <location>
        <begin position="998"/>
        <end position="1025"/>
    </location>
</feature>
<keyword evidence="7" id="KW-0217">Developmental protein</keyword>
<evidence type="ECO:0000256" key="17">
    <source>
        <dbReference type="ARBA" id="ARBA00022782"/>
    </source>
</evidence>
<sequence>MNGTASELSLSPWECAPQTPLVQKYRSFSAVEPCSPPAGDWDATEEEEDGRFLGVSMRTSSALRGATRAYDSFRRHSWEPGKVLEDDPDFDQHSIGLKDFSPNEIDSSTEHLDVHLQSRRDPRRAPIIHSNDEMESLLSQEEEDEEADNRKMSQEHMERMQSYRVSQSSLCGPLSKSVSMSGIDSYPDADVSLYADDVSLANGFSAGSCGWLDATTVEANDQVHPQREGTTLGRTLSFLKKMTGKSKNKEKERMKESKDKDARYTNGHLFTSITVSGMTMCFACNKSITAKEALICPTCNVTIHNRCKDTLPNCTKVKQKQQKAALLKNNSALQTVSLRNKPATRERPNSAIYPSESFRQTLLGSRRGRPTLSLSKSVSTTNIAGTFNDESPLGIRRILSQSTDSLNMRNRTLSVESLIDEGAEVIYNQLMSDFETDEKDFEADSWSLAVDNNFLQQQKKEVMKRQDVIYELIQTELHHIQTLKIMTNLFRKGMMEDLQMDPALVQSMFPCVDELSEIHIRFLVQLLERRKESLATDSNKNFVINRLGDILVQQFSGSNAEQMKKAYSEFCSRHTKAVKLYKELFARDKRFQQFIRRLTRLPVLRRHGVQECILLVTQRITKYPGLIDRILQNSKGNEADQQDLSTALTLIKDLIKDIDQEVHDYEKNARLQEIYARVDGRAKALLPWERGSFCKDEMLRRKLVHDGCMLWKTAAGRFKDVLVLLMTDVLIFLQEKDQKYTFPTLDKPAVISLQNLIVRDIANQEKGMFLISNTPPEMYEVHTASREDRNTWMRIIQQTVKLCPDRVDFPLIETENEASLRKLKDKIQQCDRNITELLEEKVGLFTDILALQSSSEDGPLPCVNPRTLFRTESSDTPYGEKLIQDAIKEVELLRELFVGPGWDRDPNHSHASNGCSSPSANPATNGETGSINGSLEFPRAESDSNQQDGNGNQLQPKMSQEEVLQKVKTLYSLLHGLQGVVAHQDTLLELQLQEANERRERLSRTNSCKEGSSSSSSSSSDRQATDLSLLQKQHALLQEELSRCRLLCQEKTQEVAALEARLRENEAERTRQEREAEEARRQLAAVRQPMESVWVRKGAEPRRRSLPAGDALYQSFTPPPASRAGEPLSPGCHSFHRTFASGQRDEIAYHGMSSRLQEGDEDLDGLSKEEVMIHAQSPPPSPRDFHMMQDIPEEAENIQEPNVGESSSSDS</sequence>
<feature type="compositionally biased region" description="Basic and acidic residues" evidence="30">
    <location>
        <begin position="113"/>
        <end position="124"/>
    </location>
</feature>
<dbReference type="PROSITE" id="PS00479">
    <property type="entry name" value="ZF_DAG_PE_1"/>
    <property type="match status" value="1"/>
</dbReference>
<keyword evidence="8" id="KW-0963">Cytoplasm</keyword>
<comment type="subcellular location">
    <subcellularLocation>
        <location evidence="2">Cell junction</location>
        <location evidence="2">Tight junction</location>
    </subcellularLocation>
    <subcellularLocation>
        <location evidence="1">Cytoplasm</location>
        <location evidence="1">Cytoskeleton</location>
        <location evidence="1">Spindle</location>
    </subcellularLocation>
    <subcellularLocation>
        <location evidence="3">Cytoplasmic vesicle</location>
    </subcellularLocation>
    <subcellularLocation>
        <location evidence="4">Golgi apparatus</location>
    </subcellularLocation>
</comment>
<keyword evidence="13" id="KW-0493">Microtubule</keyword>
<dbReference type="InterPro" id="IPR041020">
    <property type="entry name" value="PH_16"/>
</dbReference>
<evidence type="ECO:0000256" key="30">
    <source>
        <dbReference type="SAM" id="MobiDB-lite"/>
    </source>
</evidence>
<feature type="compositionally biased region" description="Polar residues" evidence="30">
    <location>
        <begin position="943"/>
        <end position="958"/>
    </location>
</feature>
<evidence type="ECO:0000256" key="10">
    <source>
        <dbReference type="ARBA" id="ARBA00022588"/>
    </source>
</evidence>
<evidence type="ECO:0000256" key="24">
    <source>
        <dbReference type="ARBA" id="ARBA00023054"/>
    </source>
</evidence>
<keyword evidence="9" id="KW-0597">Phosphoprotein</keyword>
<reference evidence="35 36" key="1">
    <citation type="submission" date="2025-05" db="UniProtKB">
        <authorList>
            <consortium name="RefSeq"/>
        </authorList>
    </citation>
    <scope>IDENTIFICATION</scope>
</reference>
<evidence type="ECO:0000256" key="28">
    <source>
        <dbReference type="ARBA" id="ARBA00031760"/>
    </source>
</evidence>
<evidence type="ECO:0000256" key="12">
    <source>
        <dbReference type="ARBA" id="ARBA00022658"/>
    </source>
</evidence>
<dbReference type="SUPFAM" id="SSF48065">
    <property type="entry name" value="DBL homology domain (DH-domain)"/>
    <property type="match status" value="1"/>
</dbReference>
<feature type="compositionally biased region" description="Polar residues" evidence="30">
    <location>
        <begin position="909"/>
        <end position="933"/>
    </location>
</feature>
<keyword evidence="14" id="KW-0479">Metal-binding</keyword>
<keyword evidence="10" id="KW-0399">Innate immunity</keyword>
<feature type="region of interest" description="Disordered" evidence="30">
    <location>
        <begin position="1105"/>
        <end position="1136"/>
    </location>
</feature>
<keyword evidence="25" id="KW-0206">Cytoskeleton</keyword>